<dbReference type="RefSeq" id="WP_117784664.1">
    <property type="nucleotide sequence ID" value="NZ_JACOOX010000001.1"/>
</dbReference>
<evidence type="ECO:0000256" key="1">
    <source>
        <dbReference type="SAM" id="Phobius"/>
    </source>
</evidence>
<proteinExistence type="predicted"/>
<evidence type="ECO:0000313" key="2">
    <source>
        <dbReference type="EMBL" id="MBC5661672.1"/>
    </source>
</evidence>
<dbReference type="Proteomes" id="UP000615234">
    <property type="component" value="Unassembled WGS sequence"/>
</dbReference>
<keyword evidence="1" id="KW-0472">Membrane</keyword>
<comment type="caution">
    <text evidence="2">The sequence shown here is derived from an EMBL/GenBank/DDBJ whole genome shotgun (WGS) entry which is preliminary data.</text>
</comment>
<dbReference type="AlphaFoldDB" id="A0A8I0AMQ3"/>
<feature type="transmembrane region" description="Helical" evidence="1">
    <location>
        <begin position="287"/>
        <end position="313"/>
    </location>
</feature>
<keyword evidence="3" id="KW-1185">Reference proteome</keyword>
<name>A0A8I0AMQ3_9FIRM</name>
<evidence type="ECO:0000313" key="3">
    <source>
        <dbReference type="Proteomes" id="UP000615234"/>
    </source>
</evidence>
<keyword evidence="1" id="KW-0812">Transmembrane</keyword>
<organism evidence="2 3">
    <name type="scientific">Coprococcus hominis</name>
    <name type="common">ex Liu et al. 2022</name>
    <dbReference type="NCBI Taxonomy" id="2763039"/>
    <lineage>
        <taxon>Bacteria</taxon>
        <taxon>Bacillati</taxon>
        <taxon>Bacillota</taxon>
        <taxon>Clostridia</taxon>
        <taxon>Lachnospirales</taxon>
        <taxon>Lachnospiraceae</taxon>
        <taxon>Coprococcus</taxon>
    </lineage>
</organism>
<feature type="transmembrane region" description="Helical" evidence="1">
    <location>
        <begin position="12"/>
        <end position="41"/>
    </location>
</feature>
<sequence length="410" mass="46900">MLKIGFYELKNNIWINILICIQLVIVFVLAIATSSIIVYHYKYYNNFRDYFESDGYLYNLDSFYLNDNNLIATDSKDIEKLLSNADVVASYEPVVNYYDNNGDRLEFVSMAYDREIIDRHTPELSEGIWLNSISEDADYIEAVISQNNYNIKVGDTIFMNNIFYEYPEKLIKIKIVGVLEDNARIVGYTKNTYRNSRDYSDIYCDYSLDNEEIPMLIMSEESIKCYHEQYEVEAFVKGWVFVTFSDNITETQIIQNEKILGNYAQIITKEDLEEIAIKSQVRLREKLIAIFPIFIGVFVLTIISSLCSGAVSVKKQMKNYAIYSICGMPWQRSASISVIATSILAIISFIISIVCIFIITTINKVTTINLGIVQLAVCVGVALIYCIISALLPSLIINGTSIKEILRNNE</sequence>
<protein>
    <submittedName>
        <fullName evidence="2">ABC transporter permease</fullName>
    </submittedName>
</protein>
<reference evidence="2 3" key="1">
    <citation type="submission" date="2020-08" db="EMBL/GenBank/DDBJ databases">
        <title>Genome public.</title>
        <authorList>
            <person name="Liu C."/>
            <person name="Sun Q."/>
        </authorList>
    </citation>
    <scope>NUCLEOTIDE SEQUENCE [LARGE SCALE GENOMIC DNA]</scope>
    <source>
        <strain evidence="2 3">NSJ-10</strain>
    </source>
</reference>
<feature type="transmembrane region" description="Helical" evidence="1">
    <location>
        <begin position="334"/>
        <end position="359"/>
    </location>
</feature>
<gene>
    <name evidence="2" type="ORF">H8S09_01985</name>
</gene>
<keyword evidence="1" id="KW-1133">Transmembrane helix</keyword>
<dbReference type="EMBL" id="JACOOX010000001">
    <property type="protein sequence ID" value="MBC5661672.1"/>
    <property type="molecule type" value="Genomic_DNA"/>
</dbReference>
<accession>A0A8I0AMQ3</accession>
<feature type="transmembrane region" description="Helical" evidence="1">
    <location>
        <begin position="371"/>
        <end position="397"/>
    </location>
</feature>